<dbReference type="OrthoDB" id="268414at2759"/>
<keyword evidence="12" id="KW-1015">Disulfide bond</keyword>
<sequence length="79" mass="9303">MSNAASHEEASKAHLPIQWRDQCSGLLISLNKCRRKESYLPWKCEHEKHTYEACQYDDFIRRQKLLSKQVLAKRDEAAI</sequence>
<keyword evidence="7" id="KW-0679">Respiratory chain</keyword>
<evidence type="ECO:0000256" key="11">
    <source>
        <dbReference type="ARBA" id="ARBA00023136"/>
    </source>
</evidence>
<dbReference type="Pfam" id="PF05676">
    <property type="entry name" value="NDUF_B7"/>
    <property type="match status" value="1"/>
</dbReference>
<dbReference type="RefSeq" id="XP_025370617.1">
    <property type="nucleotide sequence ID" value="XM_025511774.1"/>
</dbReference>
<dbReference type="GeneID" id="37033644"/>
<evidence type="ECO:0000256" key="7">
    <source>
        <dbReference type="ARBA" id="ARBA00022660"/>
    </source>
</evidence>
<evidence type="ECO:0000256" key="1">
    <source>
        <dbReference type="ARBA" id="ARBA00003195"/>
    </source>
</evidence>
<evidence type="ECO:0000256" key="10">
    <source>
        <dbReference type="ARBA" id="ARBA00023128"/>
    </source>
</evidence>
<comment type="function">
    <text evidence="1">Accessory subunit of the mitochondrial membrane respiratory chain NADH dehydrogenase (Complex I), that is believed not to be involved in catalysis. Complex I functions in the transfer of electrons from NADH to the respiratory chain. The immediate electron acceptor for the enzyme is believed to be ubiquinone.</text>
</comment>
<dbReference type="InParanoid" id="A0A316W0K7"/>
<name>A0A316W0K7_9BASI</name>
<dbReference type="STRING" id="1522189.A0A316W0K7"/>
<organism evidence="13 14">
    <name type="scientific">Ceraceosorus guamensis</name>
    <dbReference type="NCBI Taxonomy" id="1522189"/>
    <lineage>
        <taxon>Eukaryota</taxon>
        <taxon>Fungi</taxon>
        <taxon>Dikarya</taxon>
        <taxon>Basidiomycota</taxon>
        <taxon>Ustilaginomycotina</taxon>
        <taxon>Exobasidiomycetes</taxon>
        <taxon>Ceraceosorales</taxon>
        <taxon>Ceraceosoraceae</taxon>
        <taxon>Ceraceosorus</taxon>
    </lineage>
</organism>
<evidence type="ECO:0000313" key="13">
    <source>
        <dbReference type="EMBL" id="PWN43457.1"/>
    </source>
</evidence>
<dbReference type="PANTHER" id="PTHR20900">
    <property type="entry name" value="NADH:UBIQUINONE OXIDOREDUCTASE B18-LIKE SUBUNIT"/>
    <property type="match status" value="1"/>
</dbReference>
<proteinExistence type="inferred from homology"/>
<evidence type="ECO:0000256" key="3">
    <source>
        <dbReference type="ARBA" id="ARBA00004637"/>
    </source>
</evidence>
<evidence type="ECO:0000256" key="2">
    <source>
        <dbReference type="ARBA" id="ARBA00004569"/>
    </source>
</evidence>
<keyword evidence="14" id="KW-1185">Reference proteome</keyword>
<dbReference type="AlphaFoldDB" id="A0A316W0K7"/>
<keyword evidence="10" id="KW-0496">Mitochondrion</keyword>
<reference evidence="13 14" key="1">
    <citation type="journal article" date="2018" name="Mol. Biol. Evol.">
        <title>Broad Genomic Sampling Reveals a Smut Pathogenic Ancestry of the Fungal Clade Ustilaginomycotina.</title>
        <authorList>
            <person name="Kijpornyongpan T."/>
            <person name="Mondo S.J."/>
            <person name="Barry K."/>
            <person name="Sandor L."/>
            <person name="Lee J."/>
            <person name="Lipzen A."/>
            <person name="Pangilinan J."/>
            <person name="LaButti K."/>
            <person name="Hainaut M."/>
            <person name="Henrissat B."/>
            <person name="Grigoriev I.V."/>
            <person name="Spatafora J.W."/>
            <person name="Aime M.C."/>
        </authorList>
    </citation>
    <scope>NUCLEOTIDE SEQUENCE [LARGE SCALE GENOMIC DNA]</scope>
    <source>
        <strain evidence="13 14">MCA 4658</strain>
    </source>
</reference>
<gene>
    <name evidence="13" type="ORF">IE81DRAFT_288577</name>
</gene>
<protein>
    <recommendedName>
        <fullName evidence="5">NADH dehydrogenase [ubiquinone] 1 beta subcomplex subunit 7</fullName>
    </recommendedName>
</protein>
<dbReference type="Proteomes" id="UP000245783">
    <property type="component" value="Unassembled WGS sequence"/>
</dbReference>
<evidence type="ECO:0000313" key="14">
    <source>
        <dbReference type="Proteomes" id="UP000245783"/>
    </source>
</evidence>
<evidence type="ECO:0000256" key="8">
    <source>
        <dbReference type="ARBA" id="ARBA00022792"/>
    </source>
</evidence>
<dbReference type="PANTHER" id="PTHR20900:SF0">
    <property type="entry name" value="NADH DEHYDROGENASE [UBIQUINONE] 1 BETA SUBCOMPLEX SUBUNIT 7"/>
    <property type="match status" value="1"/>
</dbReference>
<dbReference type="InterPro" id="IPR008698">
    <property type="entry name" value="NDUB7"/>
</dbReference>
<keyword evidence="8" id="KW-0999">Mitochondrion inner membrane</keyword>
<evidence type="ECO:0000256" key="5">
    <source>
        <dbReference type="ARBA" id="ARBA00018677"/>
    </source>
</evidence>
<evidence type="ECO:0000256" key="12">
    <source>
        <dbReference type="ARBA" id="ARBA00023157"/>
    </source>
</evidence>
<dbReference type="EMBL" id="KZ819369">
    <property type="protein sequence ID" value="PWN43457.1"/>
    <property type="molecule type" value="Genomic_DNA"/>
</dbReference>
<comment type="subcellular location">
    <subcellularLocation>
        <location evidence="3">Mitochondrion inner membrane</location>
        <topology evidence="3">Peripheral membrane protein</topology>
    </subcellularLocation>
    <subcellularLocation>
        <location evidence="2">Mitochondrion intermembrane space</location>
    </subcellularLocation>
</comment>
<evidence type="ECO:0000256" key="9">
    <source>
        <dbReference type="ARBA" id="ARBA00022982"/>
    </source>
</evidence>
<dbReference type="PROSITE" id="PS51808">
    <property type="entry name" value="CHCH"/>
    <property type="match status" value="1"/>
</dbReference>
<comment type="similarity">
    <text evidence="4">Belongs to the complex I NDUFB7 subunit family.</text>
</comment>
<evidence type="ECO:0000256" key="6">
    <source>
        <dbReference type="ARBA" id="ARBA00022448"/>
    </source>
</evidence>
<dbReference type="GO" id="GO:0005758">
    <property type="term" value="C:mitochondrial intermembrane space"/>
    <property type="evidence" value="ECO:0007669"/>
    <property type="project" value="UniProtKB-SubCell"/>
</dbReference>
<keyword evidence="6" id="KW-0813">Transport</keyword>
<accession>A0A316W0K7</accession>
<keyword evidence="11" id="KW-0472">Membrane</keyword>
<evidence type="ECO:0000256" key="4">
    <source>
        <dbReference type="ARBA" id="ARBA00008006"/>
    </source>
</evidence>
<keyword evidence="9" id="KW-0249">Electron transport</keyword>
<dbReference type="GO" id="GO:0005743">
    <property type="term" value="C:mitochondrial inner membrane"/>
    <property type="evidence" value="ECO:0007669"/>
    <property type="project" value="UniProtKB-SubCell"/>
</dbReference>